<keyword evidence="8" id="KW-0325">Glycoprotein</keyword>
<dbReference type="AlphaFoldDB" id="G1NPX6"/>
<evidence type="ECO:0000256" key="11">
    <source>
        <dbReference type="RuleBase" id="RU003518"/>
    </source>
</evidence>
<keyword evidence="3" id="KW-1003">Cell membrane</keyword>
<evidence type="ECO:0000256" key="9">
    <source>
        <dbReference type="ARBA" id="ARBA00023207"/>
    </source>
</evidence>
<dbReference type="GO" id="GO:0005576">
    <property type="term" value="C:extracellular region"/>
    <property type="evidence" value="ECO:0007669"/>
    <property type="project" value="TreeGrafter"/>
</dbReference>
<evidence type="ECO:0000256" key="12">
    <source>
        <dbReference type="RuleBase" id="RU003519"/>
    </source>
</evidence>
<evidence type="ECO:0000256" key="5">
    <source>
        <dbReference type="ARBA" id="ARBA00022729"/>
    </source>
</evidence>
<evidence type="ECO:0000256" key="10">
    <source>
        <dbReference type="ARBA" id="ARBA00023288"/>
    </source>
</evidence>
<keyword evidence="4 12" id="KW-0336">GPI-anchor</keyword>
<dbReference type="InParanoid" id="G1NPX6"/>
<dbReference type="GO" id="GO:0005886">
    <property type="term" value="C:plasma membrane"/>
    <property type="evidence" value="ECO:0007669"/>
    <property type="project" value="UniProtKB-SubCell"/>
</dbReference>
<reference evidence="13" key="3">
    <citation type="submission" date="2025-09" db="UniProtKB">
        <authorList>
            <consortium name="Ensembl"/>
        </authorList>
    </citation>
    <scope>IDENTIFICATION</scope>
</reference>
<keyword evidence="6 12" id="KW-0654">Proteoglycan</keyword>
<dbReference type="GO" id="GO:0098552">
    <property type="term" value="C:side of membrane"/>
    <property type="evidence" value="ECO:0007669"/>
    <property type="project" value="UniProtKB-KW"/>
</dbReference>
<evidence type="ECO:0000313" key="14">
    <source>
        <dbReference type="Proteomes" id="UP000001645"/>
    </source>
</evidence>
<protein>
    <submittedName>
        <fullName evidence="13">Uncharacterized protein</fullName>
    </submittedName>
</protein>
<reference evidence="13 14" key="1">
    <citation type="journal article" date="2010" name="PLoS Biol.">
        <title>Multi-platform next-generation sequencing of the domestic turkey (Meleagris gallopavo): genome assembly and analysis.</title>
        <authorList>
            <person name="Dalloul R.A."/>
            <person name="Long J.A."/>
            <person name="Zimin A.V."/>
            <person name="Aslam L."/>
            <person name="Beal K."/>
            <person name="Blomberg L.A."/>
            <person name="Bouffard P."/>
            <person name="Burt D.W."/>
            <person name="Crasta O."/>
            <person name="Crooijmans R.P."/>
            <person name="Cooper K."/>
            <person name="Coulombe R.A."/>
            <person name="De S."/>
            <person name="Delany M.E."/>
            <person name="Dodgson J.B."/>
            <person name="Dong J.J."/>
            <person name="Evans C."/>
            <person name="Frederickson K.M."/>
            <person name="Flicek P."/>
            <person name="Florea L."/>
            <person name="Folkerts O."/>
            <person name="Groenen M.A."/>
            <person name="Harkins T.T."/>
            <person name="Herrero J."/>
            <person name="Hoffmann S."/>
            <person name="Megens H.J."/>
            <person name="Jiang A."/>
            <person name="de Jong P."/>
            <person name="Kaiser P."/>
            <person name="Kim H."/>
            <person name="Kim K.W."/>
            <person name="Kim S."/>
            <person name="Langenberger D."/>
            <person name="Lee M.K."/>
            <person name="Lee T."/>
            <person name="Mane S."/>
            <person name="Marcais G."/>
            <person name="Marz M."/>
            <person name="McElroy A.P."/>
            <person name="Modise T."/>
            <person name="Nefedov M."/>
            <person name="Notredame C."/>
            <person name="Paton I.R."/>
            <person name="Payne W.S."/>
            <person name="Pertea G."/>
            <person name="Prickett D."/>
            <person name="Puiu D."/>
            <person name="Qioa D."/>
            <person name="Raineri E."/>
            <person name="Ruffier M."/>
            <person name="Salzberg S.L."/>
            <person name="Schatz M.C."/>
            <person name="Scheuring C."/>
            <person name="Schmidt C.J."/>
            <person name="Schroeder S."/>
            <person name="Searle S.M."/>
            <person name="Smith E.J."/>
            <person name="Smith J."/>
            <person name="Sonstegard T.S."/>
            <person name="Stadler P.F."/>
            <person name="Tafer H."/>
            <person name="Tu Z.J."/>
            <person name="Van Tassell C.P."/>
            <person name="Vilella A.J."/>
            <person name="Williams K.P."/>
            <person name="Yorke J.A."/>
            <person name="Zhang L."/>
            <person name="Zhang H.B."/>
            <person name="Zhang X."/>
            <person name="Zhang Y."/>
            <person name="Reed K.M."/>
        </authorList>
    </citation>
    <scope>NUCLEOTIDE SEQUENCE [LARGE SCALE GENOMIC DNA]</scope>
</reference>
<accession>G1NPX6</accession>
<dbReference type="HOGENOM" id="CLU_2242686_0_0_1"/>
<dbReference type="PANTHER" id="PTHR10822">
    <property type="entry name" value="GLYPICAN"/>
    <property type="match status" value="1"/>
</dbReference>
<evidence type="ECO:0000256" key="3">
    <source>
        <dbReference type="ARBA" id="ARBA00022475"/>
    </source>
</evidence>
<dbReference type="GO" id="GO:0009986">
    <property type="term" value="C:cell surface"/>
    <property type="evidence" value="ECO:0007669"/>
    <property type="project" value="TreeGrafter"/>
</dbReference>
<dbReference type="PANTHER" id="PTHR10822:SF12">
    <property type="entry name" value="GLYPICAN-5"/>
    <property type="match status" value="1"/>
</dbReference>
<evidence type="ECO:0000256" key="1">
    <source>
        <dbReference type="ARBA" id="ARBA00004609"/>
    </source>
</evidence>
<keyword evidence="10 12" id="KW-0449">Lipoprotein</keyword>
<dbReference type="GO" id="GO:0016477">
    <property type="term" value="P:cell migration"/>
    <property type="evidence" value="ECO:0007669"/>
    <property type="project" value="TreeGrafter"/>
</dbReference>
<keyword evidence="14" id="KW-1185">Reference proteome</keyword>
<evidence type="ECO:0000256" key="4">
    <source>
        <dbReference type="ARBA" id="ARBA00022622"/>
    </source>
</evidence>
<dbReference type="Ensembl" id="ENSMGAT00000016775.3">
    <property type="protein sequence ID" value="ENSMGAP00000015813.3"/>
    <property type="gene ID" value="ENSMGAG00000014921.3"/>
</dbReference>
<evidence type="ECO:0000313" key="13">
    <source>
        <dbReference type="Ensembl" id="ENSMGAP00000015813.3"/>
    </source>
</evidence>
<keyword evidence="7 12" id="KW-0472">Membrane</keyword>
<dbReference type="GeneTree" id="ENSGT01050000244955"/>
<dbReference type="InterPro" id="IPR001863">
    <property type="entry name" value="Glypican"/>
</dbReference>
<evidence type="ECO:0000256" key="7">
    <source>
        <dbReference type="ARBA" id="ARBA00023136"/>
    </source>
</evidence>
<proteinExistence type="inferred from homology"/>
<name>G1NPX6_MELGA</name>
<sequence>HVLIFEVTVIVCIVVHFLDRKGKTTINKIHFVNKVCGPPVRKLTQSPHCSFDQNKYNQGLKMFSRYSEETLASRRKEFISHLRLYRAFYGGLPDQLCGNELAAADGLPCWNGEDVVKRYLFHSVLSFFFPCVFHFSKIASIWNQVHYFPE</sequence>
<keyword evidence="5" id="KW-0732">Signal</keyword>
<comment type="similarity">
    <text evidence="2 11">Belongs to the glypican family.</text>
</comment>
<dbReference type="Bgee" id="ENSMGAG00000014921">
    <property type="expression patterns" value="Expressed in brain"/>
</dbReference>
<dbReference type="GO" id="GO:1905475">
    <property type="term" value="P:regulation of protein localization to membrane"/>
    <property type="evidence" value="ECO:0007669"/>
    <property type="project" value="TreeGrafter"/>
</dbReference>
<reference evidence="13" key="2">
    <citation type="submission" date="2025-08" db="UniProtKB">
        <authorList>
            <consortium name="Ensembl"/>
        </authorList>
    </citation>
    <scope>IDENTIFICATION</scope>
</reference>
<dbReference type="GO" id="GO:0090263">
    <property type="term" value="P:positive regulation of canonical Wnt signaling pathway"/>
    <property type="evidence" value="ECO:0007669"/>
    <property type="project" value="TreeGrafter"/>
</dbReference>
<keyword evidence="9 12" id="KW-0357">Heparan sulfate</keyword>
<dbReference type="Proteomes" id="UP000001645">
    <property type="component" value="Chromosome 1"/>
</dbReference>
<evidence type="ECO:0000256" key="8">
    <source>
        <dbReference type="ARBA" id="ARBA00023180"/>
    </source>
</evidence>
<evidence type="ECO:0000256" key="2">
    <source>
        <dbReference type="ARBA" id="ARBA00010260"/>
    </source>
</evidence>
<evidence type="ECO:0000256" key="6">
    <source>
        <dbReference type="ARBA" id="ARBA00022974"/>
    </source>
</evidence>
<organism evidence="13 14">
    <name type="scientific">Meleagris gallopavo</name>
    <name type="common">Wild turkey</name>
    <dbReference type="NCBI Taxonomy" id="9103"/>
    <lineage>
        <taxon>Eukaryota</taxon>
        <taxon>Metazoa</taxon>
        <taxon>Chordata</taxon>
        <taxon>Craniata</taxon>
        <taxon>Vertebrata</taxon>
        <taxon>Euteleostomi</taxon>
        <taxon>Archelosauria</taxon>
        <taxon>Archosauria</taxon>
        <taxon>Dinosauria</taxon>
        <taxon>Saurischia</taxon>
        <taxon>Theropoda</taxon>
        <taxon>Coelurosauria</taxon>
        <taxon>Aves</taxon>
        <taxon>Neognathae</taxon>
        <taxon>Galloanserae</taxon>
        <taxon>Galliformes</taxon>
        <taxon>Phasianidae</taxon>
        <taxon>Meleagridinae</taxon>
        <taxon>Meleagris</taxon>
    </lineage>
</organism>
<comment type="subcellular location">
    <subcellularLocation>
        <location evidence="1 12">Cell membrane</location>
        <topology evidence="1 12">Lipid-anchor</topology>
        <topology evidence="1 12">GPI-anchor</topology>
    </subcellularLocation>
</comment>
<comment type="function">
    <text evidence="12">Cell surface proteoglycan.</text>
</comment>
<dbReference type="Pfam" id="PF01153">
    <property type="entry name" value="Glypican"/>
    <property type="match status" value="1"/>
</dbReference>